<accession>A0A7W7Z7W7</accession>
<comment type="caution">
    <text evidence="2">The sequence shown here is derived from an EMBL/GenBank/DDBJ whole genome shotgun (WGS) entry which is preliminary data.</text>
</comment>
<dbReference type="EMBL" id="JACHIH010000040">
    <property type="protein sequence ID" value="MBB5049598.1"/>
    <property type="molecule type" value="Genomic_DNA"/>
</dbReference>
<dbReference type="AlphaFoldDB" id="A0A7W7Z7W7"/>
<sequence>MINKIASSLSEAVAPITDGSSVMITGFGDSGLPRELIDALIEQGASDLTIISNNAGTERVGLARLLELGRVRKIVCSYPKSSGSVVFTELYRAGRIELELVPQGTLLERMRAAGAGLGPFFTPTGYGTTIADGKEQRVVDGKGYVLEQPLAADFALVKAYHADRWGNLTYRLAARGFGPVMCMAAKTTIAQVDDIVPLGSIAPEAVVTPGIFVSRVVRKDAQNGRS</sequence>
<dbReference type="SMART" id="SM00882">
    <property type="entry name" value="CoA_trans"/>
    <property type="match status" value="1"/>
</dbReference>
<dbReference type="Pfam" id="PF01144">
    <property type="entry name" value="CoA_trans"/>
    <property type="match status" value="1"/>
</dbReference>
<proteinExistence type="predicted"/>
<evidence type="ECO:0000313" key="2">
    <source>
        <dbReference type="EMBL" id="MBB5049598.1"/>
    </source>
</evidence>
<dbReference type="EC" id="2.8.3.6" evidence="2"/>
<dbReference type="InterPro" id="IPR012792">
    <property type="entry name" value="3-oxoacid_CoA-transf_A"/>
</dbReference>
<gene>
    <name evidence="2" type="ORF">HNR60_004379</name>
</gene>
<dbReference type="InterPro" id="IPR004165">
    <property type="entry name" value="CoA_trans_fam_I"/>
</dbReference>
<keyword evidence="3" id="KW-1185">Reference proteome</keyword>
<organism evidence="2 3">
    <name type="scientific">Rhodopseudomonas rhenobacensis</name>
    <dbReference type="NCBI Taxonomy" id="87461"/>
    <lineage>
        <taxon>Bacteria</taxon>
        <taxon>Pseudomonadati</taxon>
        <taxon>Pseudomonadota</taxon>
        <taxon>Alphaproteobacteria</taxon>
        <taxon>Hyphomicrobiales</taxon>
        <taxon>Nitrobacteraceae</taxon>
        <taxon>Rhodopseudomonas</taxon>
    </lineage>
</organism>
<dbReference type="InterPro" id="IPR037171">
    <property type="entry name" value="NagB/RpiA_transferase-like"/>
</dbReference>
<evidence type="ECO:0000256" key="1">
    <source>
        <dbReference type="ARBA" id="ARBA00022679"/>
    </source>
</evidence>
<evidence type="ECO:0000313" key="3">
    <source>
        <dbReference type="Proteomes" id="UP000542353"/>
    </source>
</evidence>
<dbReference type="NCBIfam" id="TIGR02429">
    <property type="entry name" value="pcaI_scoA_fam"/>
    <property type="match status" value="1"/>
</dbReference>
<dbReference type="PANTHER" id="PTHR13707">
    <property type="entry name" value="KETOACID-COENZYME A TRANSFERASE"/>
    <property type="match status" value="1"/>
</dbReference>
<name>A0A7W7Z7W7_9BRAD</name>
<protein>
    <submittedName>
        <fullName evidence="2">3-oxoadipate CoA-transferase alpha subunit</fullName>
        <ecNumber evidence="2">2.8.3.6</ecNumber>
    </submittedName>
</protein>
<keyword evidence="1 2" id="KW-0808">Transferase</keyword>
<dbReference type="Gene3D" id="3.40.1080.10">
    <property type="entry name" value="Glutaconate Coenzyme A-transferase"/>
    <property type="match status" value="1"/>
</dbReference>
<reference evidence="2 3" key="1">
    <citation type="submission" date="2020-08" db="EMBL/GenBank/DDBJ databases">
        <title>Genomic Encyclopedia of Type Strains, Phase IV (KMG-IV): sequencing the most valuable type-strain genomes for metagenomic binning, comparative biology and taxonomic classification.</title>
        <authorList>
            <person name="Goeker M."/>
        </authorList>
    </citation>
    <scope>NUCLEOTIDE SEQUENCE [LARGE SCALE GENOMIC DNA]</scope>
    <source>
        <strain evidence="2 3">DSM 12706</strain>
    </source>
</reference>
<dbReference type="SUPFAM" id="SSF100950">
    <property type="entry name" value="NagB/RpiA/CoA transferase-like"/>
    <property type="match status" value="1"/>
</dbReference>
<dbReference type="GO" id="GO:0047569">
    <property type="term" value="F:3-oxoadipate CoA-transferase activity"/>
    <property type="evidence" value="ECO:0007669"/>
    <property type="project" value="UniProtKB-EC"/>
</dbReference>
<dbReference type="Proteomes" id="UP000542353">
    <property type="component" value="Unassembled WGS sequence"/>
</dbReference>
<dbReference type="PANTHER" id="PTHR13707:SF60">
    <property type="entry name" value="ACETATE COA-TRANSFERASE SUBUNIT ALPHA"/>
    <property type="match status" value="1"/>
</dbReference>